<dbReference type="SUPFAM" id="SSF52317">
    <property type="entry name" value="Class I glutamine amidotransferase-like"/>
    <property type="match status" value="1"/>
</dbReference>
<dbReference type="InterPro" id="IPR029062">
    <property type="entry name" value="Class_I_gatase-like"/>
</dbReference>
<dbReference type="GO" id="GO:0006508">
    <property type="term" value="P:proteolysis"/>
    <property type="evidence" value="ECO:0007669"/>
    <property type="project" value="UniProtKB-KW"/>
</dbReference>
<dbReference type="InterPro" id="IPR050325">
    <property type="entry name" value="Prot/Nucl_acid_deglycase"/>
</dbReference>
<sequence length="267" mass="29672">MTGQQMKRAHILVYTSSATKIPLVGGGTHDVGIFLGELVEPIEPLIRAGHLVEFVSPDGKGCVIDPASYRITNWGLSRSRMEHARNFFETTLQELGVGNPVKLSDILADKTRLNSYDVVFIPGGHAPMTDVLHKDWLVSDEYNDQTGELLLHFHKNNKITSAICHGSAALGAAPQVNGKWIYADYNMTCVSMAAEWLTEDIPFFNIGGHMPDYPVRILKRLGGKVHTKMLGRSNVVEDRELITGQDPYSAKELGEKLMKKIEVRQNF</sequence>
<dbReference type="EMBL" id="CP011121">
    <property type="protein sequence ID" value="ANA15187.1"/>
    <property type="molecule type" value="Genomic_DNA"/>
</dbReference>
<feature type="domain" description="DJ-1/PfpI" evidence="1">
    <location>
        <begin position="37"/>
        <end position="259"/>
    </location>
</feature>
<evidence type="ECO:0000313" key="2">
    <source>
        <dbReference type="EMBL" id="ANA15187.1"/>
    </source>
</evidence>
<dbReference type="PANTHER" id="PTHR48094:SF22">
    <property type="entry name" value="DJ-1_PFPI DOMAIN-CONTAINING PROTEIN"/>
    <property type="match status" value="1"/>
</dbReference>
<keyword evidence="2" id="KW-0378">Hydrolase</keyword>
<dbReference type="Gene3D" id="3.40.50.880">
    <property type="match status" value="1"/>
</dbReference>
<keyword evidence="2" id="KW-0614">Plasmid</keyword>
<reference evidence="2 3" key="1">
    <citation type="submission" date="2015-03" db="EMBL/GenBank/DDBJ databases">
        <title>Genome study of Acetobacter sp. SLV-7.</title>
        <authorList>
            <person name="Cho G.Y."/>
            <person name="Jeon C.O."/>
        </authorList>
    </citation>
    <scope>NUCLEOTIDE SEQUENCE [LARGE SCALE GENOMIC DNA]</scope>
    <source>
        <strain evidence="2 3">SLV-7</strain>
        <plasmid evidence="2 3">unnamed1</plasmid>
    </source>
</reference>
<dbReference type="GO" id="GO:0008233">
    <property type="term" value="F:peptidase activity"/>
    <property type="evidence" value="ECO:0007669"/>
    <property type="project" value="UniProtKB-KW"/>
</dbReference>
<dbReference type="Proteomes" id="UP000076595">
    <property type="component" value="Plasmid unnamed1"/>
</dbReference>
<dbReference type="Pfam" id="PF01965">
    <property type="entry name" value="DJ-1_PfpI"/>
    <property type="match status" value="1"/>
</dbReference>
<dbReference type="PANTHER" id="PTHR48094">
    <property type="entry name" value="PROTEIN/NUCLEIC ACID DEGLYCASE DJ-1-RELATED"/>
    <property type="match status" value="1"/>
</dbReference>
<evidence type="ECO:0000313" key="3">
    <source>
        <dbReference type="Proteomes" id="UP000076595"/>
    </source>
</evidence>
<proteinExistence type="predicted"/>
<geneLocation type="plasmid" evidence="2 3">
    <name>unnamed1</name>
</geneLocation>
<dbReference type="CDD" id="cd03141">
    <property type="entry name" value="GATase1_Hsp31_like"/>
    <property type="match status" value="1"/>
</dbReference>
<protein>
    <submittedName>
        <fullName evidence="2">Protease</fullName>
    </submittedName>
</protein>
<name>A0ABN4NTD1_9PROT</name>
<accession>A0ABN4NTD1</accession>
<keyword evidence="2" id="KW-0645">Protease</keyword>
<keyword evidence="3" id="KW-1185">Reference proteome</keyword>
<dbReference type="InterPro" id="IPR002818">
    <property type="entry name" value="DJ-1/PfpI"/>
</dbReference>
<evidence type="ECO:0000259" key="1">
    <source>
        <dbReference type="Pfam" id="PF01965"/>
    </source>
</evidence>
<gene>
    <name evidence="2" type="ORF">WG31_13730</name>
</gene>
<organism evidence="2 3">
    <name type="scientific">Acetobacter oryzifermentans</name>
    <dbReference type="NCBI Taxonomy" id="1633874"/>
    <lineage>
        <taxon>Bacteria</taxon>
        <taxon>Pseudomonadati</taxon>
        <taxon>Pseudomonadota</taxon>
        <taxon>Alphaproteobacteria</taxon>
        <taxon>Acetobacterales</taxon>
        <taxon>Acetobacteraceae</taxon>
        <taxon>Acetobacter</taxon>
    </lineage>
</organism>